<dbReference type="InterPro" id="IPR019734">
    <property type="entry name" value="TPR_rpt"/>
</dbReference>
<evidence type="ECO:0000256" key="1">
    <source>
        <dbReference type="ARBA" id="ARBA00022737"/>
    </source>
</evidence>
<dbReference type="InterPro" id="IPR011990">
    <property type="entry name" value="TPR-like_helical_dom_sf"/>
</dbReference>
<dbReference type="GO" id="GO:0036064">
    <property type="term" value="C:ciliary basal body"/>
    <property type="evidence" value="ECO:0000318"/>
    <property type="project" value="GO_Central"/>
</dbReference>
<dbReference type="HOGENOM" id="CLU_965025_0_0_1"/>
<dbReference type="OrthoDB" id="309339at2759"/>
<dbReference type="STRING" id="6669.E9HLR1"/>
<dbReference type="InParanoid" id="E9HLR1"/>
<evidence type="ECO:0000313" key="5">
    <source>
        <dbReference type="EMBL" id="EFX67331.1"/>
    </source>
</evidence>
<dbReference type="Pfam" id="PF13181">
    <property type="entry name" value="TPR_8"/>
    <property type="match status" value="1"/>
</dbReference>
<proteinExistence type="inferred from homology"/>
<dbReference type="OMA" id="RAYESQW"/>
<evidence type="ECO:0000256" key="2">
    <source>
        <dbReference type="ARBA" id="ARBA00022803"/>
    </source>
</evidence>
<evidence type="ECO:0000256" key="4">
    <source>
        <dbReference type="PROSITE-ProRule" id="PRU00339"/>
    </source>
</evidence>
<name>E9HLR1_DAPPU</name>
<feature type="repeat" description="TPR" evidence="4">
    <location>
        <begin position="200"/>
        <end position="233"/>
    </location>
</feature>
<dbReference type="Proteomes" id="UP000000305">
    <property type="component" value="Unassembled WGS sequence"/>
</dbReference>
<comment type="similarity">
    <text evidence="3">Belongs to the BBS4 family.</text>
</comment>
<dbReference type="GO" id="GO:0060271">
    <property type="term" value="P:cilium assembly"/>
    <property type="evidence" value="ECO:0000318"/>
    <property type="project" value="GO_Central"/>
</dbReference>
<keyword evidence="1" id="KW-0677">Repeat</keyword>
<evidence type="ECO:0000313" key="6">
    <source>
        <dbReference type="Proteomes" id="UP000000305"/>
    </source>
</evidence>
<reference evidence="5 6" key="1">
    <citation type="journal article" date="2011" name="Science">
        <title>The ecoresponsive genome of Daphnia pulex.</title>
        <authorList>
            <person name="Colbourne J.K."/>
            <person name="Pfrender M.E."/>
            <person name="Gilbert D."/>
            <person name="Thomas W.K."/>
            <person name="Tucker A."/>
            <person name="Oakley T.H."/>
            <person name="Tokishita S."/>
            <person name="Aerts A."/>
            <person name="Arnold G.J."/>
            <person name="Basu M.K."/>
            <person name="Bauer D.J."/>
            <person name="Caceres C.E."/>
            <person name="Carmel L."/>
            <person name="Casola C."/>
            <person name="Choi J.H."/>
            <person name="Detter J.C."/>
            <person name="Dong Q."/>
            <person name="Dusheyko S."/>
            <person name="Eads B.D."/>
            <person name="Frohlich T."/>
            <person name="Geiler-Samerotte K.A."/>
            <person name="Gerlach D."/>
            <person name="Hatcher P."/>
            <person name="Jogdeo S."/>
            <person name="Krijgsveld J."/>
            <person name="Kriventseva E.V."/>
            <person name="Kultz D."/>
            <person name="Laforsch C."/>
            <person name="Lindquist E."/>
            <person name="Lopez J."/>
            <person name="Manak J.R."/>
            <person name="Muller J."/>
            <person name="Pangilinan J."/>
            <person name="Patwardhan R.P."/>
            <person name="Pitluck S."/>
            <person name="Pritham E.J."/>
            <person name="Rechtsteiner A."/>
            <person name="Rho M."/>
            <person name="Rogozin I.B."/>
            <person name="Sakarya O."/>
            <person name="Salamov A."/>
            <person name="Schaack S."/>
            <person name="Shapiro H."/>
            <person name="Shiga Y."/>
            <person name="Skalitzky C."/>
            <person name="Smith Z."/>
            <person name="Souvorov A."/>
            <person name="Sung W."/>
            <person name="Tang Z."/>
            <person name="Tsuchiya D."/>
            <person name="Tu H."/>
            <person name="Vos H."/>
            <person name="Wang M."/>
            <person name="Wolf Y.I."/>
            <person name="Yamagata H."/>
            <person name="Yamada T."/>
            <person name="Ye Y."/>
            <person name="Shaw J.R."/>
            <person name="Andrews J."/>
            <person name="Crease T.J."/>
            <person name="Tang H."/>
            <person name="Lucas S.M."/>
            <person name="Robertson H.M."/>
            <person name="Bork P."/>
            <person name="Koonin E.V."/>
            <person name="Zdobnov E.M."/>
            <person name="Grigoriev I.V."/>
            <person name="Lynch M."/>
            <person name="Boore J.L."/>
        </authorList>
    </citation>
    <scope>NUCLEOTIDE SEQUENCE [LARGE SCALE GENOMIC DNA]</scope>
</reference>
<protein>
    <submittedName>
        <fullName evidence="5">Uncharacterized protein</fullName>
    </submittedName>
</protein>
<gene>
    <name evidence="5" type="ORF">DAPPUDRAFT_331186</name>
</gene>
<dbReference type="PANTHER" id="PTHR44186:SF1">
    <property type="entry name" value="BARDET-BIEDL SYNDROME 4 PROTEIN"/>
    <property type="match status" value="1"/>
</dbReference>
<dbReference type="Gene3D" id="1.25.40.10">
    <property type="entry name" value="Tetratricopeptide repeat domain"/>
    <property type="match status" value="2"/>
</dbReference>
<keyword evidence="6" id="KW-1185">Reference proteome</keyword>
<accession>E9HLR1</accession>
<sequence length="293" mass="32881">MKARMYYAEGKIQEAIQLFQTCYSQNPNNSGTLQEIAKCLIAQGRYKKAIEALTHAKLLAKQPDFLILYDLACCNANLKQYDLAEESCREALRICKSKAVYKLLAACLIHQNKIGDAIEVFRLSLRLFPKSSQLYTTFGKLCADMNFDDDALKTLKAAIKLNDNNVVALNELAVLHQKQDEIEEAISFYRNILNRDMESASIYNNLGMCYFYKDKFVLALTCLLKARDVDPTSSETLFNLGLVFASLHQYCSAAIHWEAAAVFSTKTNNSVDQEISNLISACLSVINEDGTTT</sequence>
<dbReference type="Pfam" id="PF14559">
    <property type="entry name" value="TPR_19"/>
    <property type="match status" value="1"/>
</dbReference>
<dbReference type="GO" id="GO:0061512">
    <property type="term" value="P:protein localization to cilium"/>
    <property type="evidence" value="ECO:0000318"/>
    <property type="project" value="GO_Central"/>
</dbReference>
<dbReference type="PANTHER" id="PTHR44186">
    <property type="match status" value="1"/>
</dbReference>
<dbReference type="KEGG" id="dpx:DAPPUDRAFT_331186"/>
<dbReference type="eggNOG" id="KOG1124">
    <property type="taxonomic scope" value="Eukaryota"/>
</dbReference>
<evidence type="ECO:0000256" key="3">
    <source>
        <dbReference type="ARBA" id="ARBA00023778"/>
    </source>
</evidence>
<dbReference type="SMART" id="SM00028">
    <property type="entry name" value="TPR"/>
    <property type="match status" value="8"/>
</dbReference>
<keyword evidence="2 4" id="KW-0802">TPR repeat</keyword>
<dbReference type="PROSITE" id="PS50005">
    <property type="entry name" value="TPR"/>
    <property type="match status" value="1"/>
</dbReference>
<dbReference type="PhylomeDB" id="E9HLR1"/>
<organism evidence="5 6">
    <name type="scientific">Daphnia pulex</name>
    <name type="common">Water flea</name>
    <dbReference type="NCBI Taxonomy" id="6669"/>
    <lineage>
        <taxon>Eukaryota</taxon>
        <taxon>Metazoa</taxon>
        <taxon>Ecdysozoa</taxon>
        <taxon>Arthropoda</taxon>
        <taxon>Crustacea</taxon>
        <taxon>Branchiopoda</taxon>
        <taxon>Diplostraca</taxon>
        <taxon>Cladocera</taxon>
        <taxon>Anomopoda</taxon>
        <taxon>Daphniidae</taxon>
        <taxon>Daphnia</taxon>
    </lineage>
</organism>
<dbReference type="EMBL" id="GL732680">
    <property type="protein sequence ID" value="EFX67331.1"/>
    <property type="molecule type" value="Genomic_DNA"/>
</dbReference>
<dbReference type="FunCoup" id="E9HLR1">
    <property type="interactions" value="167"/>
</dbReference>
<dbReference type="AlphaFoldDB" id="E9HLR1"/>
<dbReference type="SUPFAM" id="SSF48452">
    <property type="entry name" value="TPR-like"/>
    <property type="match status" value="1"/>
</dbReference>